<reference evidence="2 3" key="1">
    <citation type="journal article" date="2018" name="Front. Microbiol.">
        <title>Genome-Wide Analysis of Corynespora cassiicola Leaf Fall Disease Putative Effectors.</title>
        <authorList>
            <person name="Lopez D."/>
            <person name="Ribeiro S."/>
            <person name="Label P."/>
            <person name="Fumanal B."/>
            <person name="Venisse J.S."/>
            <person name="Kohler A."/>
            <person name="de Oliveira R.R."/>
            <person name="Labutti K."/>
            <person name="Lipzen A."/>
            <person name="Lail K."/>
            <person name="Bauer D."/>
            <person name="Ohm R.A."/>
            <person name="Barry K.W."/>
            <person name="Spatafora J."/>
            <person name="Grigoriev I.V."/>
            <person name="Martin F.M."/>
            <person name="Pujade-Renaud V."/>
        </authorList>
    </citation>
    <scope>NUCLEOTIDE SEQUENCE [LARGE SCALE GENOMIC DNA]</scope>
    <source>
        <strain evidence="2 3">Philippines</strain>
    </source>
</reference>
<dbReference type="AlphaFoldDB" id="A0A2T2N3N3"/>
<keyword evidence="3" id="KW-1185">Reference proteome</keyword>
<feature type="region of interest" description="Disordered" evidence="1">
    <location>
        <begin position="157"/>
        <end position="186"/>
    </location>
</feature>
<dbReference type="STRING" id="1448308.A0A2T2N3N3"/>
<protein>
    <submittedName>
        <fullName evidence="2">Uncharacterized protein</fullName>
    </submittedName>
</protein>
<dbReference type="EMBL" id="KZ678151">
    <property type="protein sequence ID" value="PSN60053.1"/>
    <property type="molecule type" value="Genomic_DNA"/>
</dbReference>
<feature type="region of interest" description="Disordered" evidence="1">
    <location>
        <begin position="240"/>
        <end position="356"/>
    </location>
</feature>
<sequence length="356" mass="39031">MSDYGDDYDLDWLYVEDEYVMADELAEHVVPSPPPSHNGDSDYDVDWDRFDYYIDIEYASDGYDDANFSIHKGGKEVRPGEKRKRRVGQGRSKKRQKLATGKVAAAAAPDDPDIPEPSLPPVIWRSQKSREPETKVLDGKAETYAFFADWRERMPPTPKWTMVSPPAESSDVNTSHTSKTKDTAMTEEIGDADDEEDGAQLDPAALLAVLQDRLAAADGPLKGMDPQQLLEFAMRMANDQDAGDDIAGEMADAMLNQAGEEEEEGDDDETEGNLLSWIAQQRNAQAASSSNDPPSSNSTANRRKRRATSEATDTGDSNPNSSSKKRAIRSYDAPTAASQARAGSAKSTRSGRAKRS</sequence>
<name>A0A2T2N3N3_CORCC</name>
<evidence type="ECO:0000313" key="3">
    <source>
        <dbReference type="Proteomes" id="UP000240883"/>
    </source>
</evidence>
<organism evidence="2 3">
    <name type="scientific">Corynespora cassiicola Philippines</name>
    <dbReference type="NCBI Taxonomy" id="1448308"/>
    <lineage>
        <taxon>Eukaryota</taxon>
        <taxon>Fungi</taxon>
        <taxon>Dikarya</taxon>
        <taxon>Ascomycota</taxon>
        <taxon>Pezizomycotina</taxon>
        <taxon>Dothideomycetes</taxon>
        <taxon>Pleosporomycetidae</taxon>
        <taxon>Pleosporales</taxon>
        <taxon>Corynesporascaceae</taxon>
        <taxon>Corynespora</taxon>
    </lineage>
</organism>
<feature type="compositionally biased region" description="Polar residues" evidence="1">
    <location>
        <begin position="309"/>
        <end position="322"/>
    </location>
</feature>
<gene>
    <name evidence="2" type="ORF">BS50DRAFT_507115</name>
</gene>
<evidence type="ECO:0000256" key="1">
    <source>
        <dbReference type="SAM" id="MobiDB-lite"/>
    </source>
</evidence>
<proteinExistence type="predicted"/>
<feature type="compositionally biased region" description="Acidic residues" evidence="1">
    <location>
        <begin position="259"/>
        <end position="271"/>
    </location>
</feature>
<feature type="compositionally biased region" description="Low complexity" evidence="1">
    <location>
        <begin position="279"/>
        <end position="300"/>
    </location>
</feature>
<evidence type="ECO:0000313" key="2">
    <source>
        <dbReference type="EMBL" id="PSN60053.1"/>
    </source>
</evidence>
<accession>A0A2T2N3N3</accession>
<dbReference type="OrthoDB" id="3933088at2759"/>
<feature type="compositionally biased region" description="Basic residues" evidence="1">
    <location>
        <begin position="81"/>
        <end position="97"/>
    </location>
</feature>
<feature type="region of interest" description="Disordered" evidence="1">
    <location>
        <begin position="74"/>
        <end position="122"/>
    </location>
</feature>
<dbReference type="Proteomes" id="UP000240883">
    <property type="component" value="Unassembled WGS sequence"/>
</dbReference>